<reference evidence="3 4" key="2">
    <citation type="journal article" date="2003" name="Nat. Biotechnol.">
        <title>Complete genome sequence and comparative analysis of the industrial microorganism Streptomyces avermitilis.</title>
        <authorList>
            <person name="Ikeda H."/>
            <person name="Ishikawa J."/>
            <person name="Hanamoto A."/>
            <person name="Shinose M."/>
            <person name="Kikuchi H."/>
            <person name="Shiba T."/>
            <person name="Sakaki Y."/>
            <person name="Hattori M."/>
            <person name="Omura S."/>
        </authorList>
    </citation>
    <scope>NUCLEOTIDE SEQUENCE [LARGE SCALE GENOMIC DNA]</scope>
    <source>
        <strain evidence="4">ATCC 31267 / DSM 46492 / JCM 5070 / NBRC 14893 / NCIMB 12804 / NRRL 8165 / MA-4680</strain>
    </source>
</reference>
<name>Q826L5_STRAW</name>
<feature type="transmembrane region" description="Helical" evidence="2">
    <location>
        <begin position="82"/>
        <end position="104"/>
    </location>
</feature>
<dbReference type="EMBL" id="BA000030">
    <property type="protein sequence ID" value="BAC74884.1"/>
    <property type="molecule type" value="Genomic_DNA"/>
</dbReference>
<dbReference type="Proteomes" id="UP000000428">
    <property type="component" value="Chromosome"/>
</dbReference>
<evidence type="ECO:0000256" key="2">
    <source>
        <dbReference type="SAM" id="Phobius"/>
    </source>
</evidence>
<reference evidence="3 4" key="1">
    <citation type="journal article" date="2001" name="Proc. Natl. Acad. Sci. U.S.A.">
        <title>Genome sequence of an industrial microorganism Streptomyces avermitilis: deducing the ability of producing secondary metabolites.</title>
        <authorList>
            <person name="Omura S."/>
            <person name="Ikeda H."/>
            <person name="Ishikawa J."/>
            <person name="Hanamoto A."/>
            <person name="Takahashi C."/>
            <person name="Shinose M."/>
            <person name="Takahashi Y."/>
            <person name="Horikawa H."/>
            <person name="Nakazawa H."/>
            <person name="Osonoe T."/>
            <person name="Kikuchi H."/>
            <person name="Shiba T."/>
            <person name="Sakaki Y."/>
            <person name="Hattori M."/>
        </authorList>
    </citation>
    <scope>NUCLEOTIDE SEQUENCE [LARGE SCALE GENOMIC DNA]</scope>
    <source>
        <strain evidence="4">ATCC 31267 / DSM 46492 / JCM 5070 / NBRC 14893 / NCIMB 12804 / NRRL 8165 / MA-4680</strain>
    </source>
</reference>
<reference evidence="3 4" key="3">
    <citation type="journal article" date="2014" name="J. Ind. Microbiol. Biotechnol.">
        <title>Genome mining of the Streptomyces avermitilis genome and development of genome-minimized hosts for heterologous expression of biosynthetic gene clusters.</title>
        <authorList>
            <person name="Ikeda H."/>
            <person name="Shin-ya K."/>
            <person name="Omura S."/>
        </authorList>
    </citation>
    <scope>NUCLEOTIDE SEQUENCE [LARGE SCALE GENOMIC DNA]</scope>
    <source>
        <strain evidence="4">ATCC 31267 / DSM 46492 / JCM 5070 / NBRC 14893 / NCIMB 12804 / NRRL 8165 / MA-4680</strain>
    </source>
</reference>
<evidence type="ECO:0000256" key="1">
    <source>
        <dbReference type="SAM" id="MobiDB-lite"/>
    </source>
</evidence>
<organism evidence="3 4">
    <name type="scientific">Streptomyces avermitilis (strain ATCC 31267 / DSM 46492 / JCM 5070 / NBRC 14893 / NCIMB 12804 / NRRL 8165 / MA-4680)</name>
    <dbReference type="NCBI Taxonomy" id="227882"/>
    <lineage>
        <taxon>Bacteria</taxon>
        <taxon>Bacillati</taxon>
        <taxon>Actinomycetota</taxon>
        <taxon>Actinomycetes</taxon>
        <taxon>Kitasatosporales</taxon>
        <taxon>Streptomycetaceae</taxon>
        <taxon>Streptomyces</taxon>
    </lineage>
</organism>
<feature type="region of interest" description="Disordered" evidence="1">
    <location>
        <begin position="1"/>
        <end position="48"/>
    </location>
</feature>
<dbReference type="AlphaFoldDB" id="Q826L5"/>
<keyword evidence="2" id="KW-0812">Transmembrane</keyword>
<protein>
    <submittedName>
        <fullName evidence="3">Uncharacterized protein</fullName>
    </submittedName>
</protein>
<dbReference type="HOGENOM" id="CLU_2221640_0_0_11"/>
<feature type="transmembrane region" description="Helical" evidence="2">
    <location>
        <begin position="53"/>
        <end position="70"/>
    </location>
</feature>
<feature type="compositionally biased region" description="Polar residues" evidence="1">
    <location>
        <begin position="29"/>
        <end position="39"/>
    </location>
</feature>
<keyword evidence="4" id="KW-1185">Reference proteome</keyword>
<evidence type="ECO:0000313" key="3">
    <source>
        <dbReference type="EMBL" id="BAC74884.1"/>
    </source>
</evidence>
<sequence>MSGCGRTSSPSEPDSSPRRRLTKVREAMTATQNGPQLSGSRDEPPKSNKKTDALIAVLIAIIGGCFAGIVRRTMEGVSYYEAISTGALAALGLGGFIFVILTYIRS</sequence>
<accession>Q826L5</accession>
<evidence type="ECO:0000313" key="4">
    <source>
        <dbReference type="Proteomes" id="UP000000428"/>
    </source>
</evidence>
<gene>
    <name evidence="3" type="ORF">SAVERM_7173</name>
</gene>
<dbReference type="KEGG" id="sma:SAVERM_7173"/>
<keyword evidence="2" id="KW-1133">Transmembrane helix</keyword>
<proteinExistence type="predicted"/>
<keyword evidence="2" id="KW-0472">Membrane</keyword>